<organism evidence="1 2">
    <name type="scientific">Theileria annulata</name>
    <dbReference type="NCBI Taxonomy" id="5874"/>
    <lineage>
        <taxon>Eukaryota</taxon>
        <taxon>Sar</taxon>
        <taxon>Alveolata</taxon>
        <taxon>Apicomplexa</taxon>
        <taxon>Aconoidasida</taxon>
        <taxon>Piroplasmida</taxon>
        <taxon>Theileriidae</taxon>
        <taxon>Theileria</taxon>
    </lineage>
</organism>
<dbReference type="EMBL" id="CR940353">
    <property type="protein sequence ID" value="CAI76169.1"/>
    <property type="molecule type" value="Genomic_DNA"/>
</dbReference>
<dbReference type="VEuPathDB" id="PiroplasmaDB:TA08995"/>
<dbReference type="OMA" id="YKFPNEN"/>
<dbReference type="GeneID" id="3863153"/>
<reference evidence="1 2" key="1">
    <citation type="journal article" date="2005" name="Science">
        <title>Genome of the host-cell transforming parasite Theileria annulata compared with T. parva.</title>
        <authorList>
            <person name="Pain A."/>
            <person name="Renauld H."/>
            <person name="Berriman M."/>
            <person name="Murphy L."/>
            <person name="Yeats C.A."/>
            <person name="Weir W."/>
            <person name="Kerhornou A."/>
            <person name="Aslett M."/>
            <person name="Bishop R."/>
            <person name="Bouchier C."/>
            <person name="Cochet M."/>
            <person name="Coulson R.M.R."/>
            <person name="Cronin A."/>
            <person name="de Villiers E.P."/>
            <person name="Fraser A."/>
            <person name="Fosker N."/>
            <person name="Gardner M."/>
            <person name="Goble A."/>
            <person name="Griffiths-Jones S."/>
            <person name="Harris D.E."/>
            <person name="Katzer F."/>
            <person name="Larke N."/>
            <person name="Lord A."/>
            <person name="Maser P."/>
            <person name="McKellar S."/>
            <person name="Mooney P."/>
            <person name="Morton F."/>
            <person name="Nene V."/>
            <person name="O'Neil S."/>
            <person name="Price C."/>
            <person name="Quail M.A."/>
            <person name="Rabbinowitsch E."/>
            <person name="Rawlings N.D."/>
            <person name="Rutter S."/>
            <person name="Saunders D."/>
            <person name="Seeger K."/>
            <person name="Shah T."/>
            <person name="Squares R."/>
            <person name="Squares S."/>
            <person name="Tivey A."/>
            <person name="Walker A.R."/>
            <person name="Woodward J."/>
            <person name="Dobbelaere D.A.E."/>
            <person name="Langsley G."/>
            <person name="Rajandream M.A."/>
            <person name="McKeever D."/>
            <person name="Shiels B."/>
            <person name="Tait A."/>
            <person name="Barrell B.G."/>
            <person name="Hall N."/>
        </authorList>
    </citation>
    <scope>NUCLEOTIDE SEQUENCE [LARGE SCALE GENOMIC DNA]</scope>
    <source>
        <strain evidence="2">Ankara</strain>
    </source>
</reference>
<dbReference type="RefSeq" id="XP_952795.1">
    <property type="nucleotide sequence ID" value="XM_947702.1"/>
</dbReference>
<evidence type="ECO:0000313" key="2">
    <source>
        <dbReference type="Proteomes" id="UP000001950"/>
    </source>
</evidence>
<proteinExistence type="predicted"/>
<evidence type="ECO:0000313" key="1">
    <source>
        <dbReference type="EMBL" id="CAI76169.1"/>
    </source>
</evidence>
<protein>
    <submittedName>
        <fullName evidence="1">Uncharacterized protein</fullName>
    </submittedName>
</protein>
<gene>
    <name evidence="1" type="ORF">TA08995</name>
</gene>
<name>Q4UAI2_THEAN</name>
<accession>Q4UAI2</accession>
<dbReference type="AlphaFoldDB" id="Q4UAI2"/>
<dbReference type="eggNOG" id="ENOG502QXTK">
    <property type="taxonomic scope" value="Eukaryota"/>
</dbReference>
<dbReference type="Proteomes" id="UP000001950">
    <property type="component" value="Chromosome 4"/>
</dbReference>
<dbReference type="OrthoDB" id="361158at2759"/>
<keyword evidence="2" id="KW-1185">Reference proteome</keyword>
<sequence>MTNKIFNYKNFESFLTMNGENHSFDHNDEADYLLSNINSPKNSTLINNTLLNNNRYEGWIGQNPLYKFPNENTHWDNNLNENTHEILLKYLNSVNFDRNTQTFDDCKFLDYILNDNVFPPNYIRLLFNLHLNYLLKENKIDNLNDVTKSFEKLKFTESKLNLPDSKFNLPDSKFNLPEPISKLSESKLNLSDSKLNLPETKLNLSEQITKLPETNTKFDTNTKYENSTKYENGTNTKYETGVRGRLLGFEDLRVEKDDYSSYIMEGTGTILKIIEASQLWLNHTSSEKIPLKIKKQFTKNDNFVILIKKQFTHY</sequence>
<dbReference type="InParanoid" id="Q4UAI2"/>
<dbReference type="KEGG" id="tan:TA08995"/>